<accession>A0ABD1VS62</accession>
<reference evidence="6" key="1">
    <citation type="submission" date="2024-07" db="EMBL/GenBank/DDBJ databases">
        <title>Two chromosome-level genome assemblies of Korean endemic species Abeliophyllum distichum and Forsythia ovata (Oleaceae).</title>
        <authorList>
            <person name="Jang H."/>
        </authorList>
    </citation>
    <scope>NUCLEOTIDE SEQUENCE [LARGE SCALE GENOMIC DNA]</scope>
</reference>
<keyword evidence="1" id="KW-0805">Transcription regulation</keyword>
<dbReference type="PANTHER" id="PTHR31636">
    <property type="entry name" value="OSJNBA0084A10.13 PROTEIN-RELATED"/>
    <property type="match status" value="1"/>
</dbReference>
<gene>
    <name evidence="5" type="ORF">Adt_01156</name>
</gene>
<dbReference type="EMBL" id="JBFOLK010000001">
    <property type="protein sequence ID" value="KAL2540178.1"/>
    <property type="molecule type" value="Genomic_DNA"/>
</dbReference>
<name>A0ABD1VS62_9LAMI</name>
<feature type="region of interest" description="Disordered" evidence="4">
    <location>
        <begin position="166"/>
        <end position="196"/>
    </location>
</feature>
<dbReference type="InterPro" id="IPR005202">
    <property type="entry name" value="TF_GRAS"/>
</dbReference>
<evidence type="ECO:0000313" key="6">
    <source>
        <dbReference type="Proteomes" id="UP001604336"/>
    </source>
</evidence>
<evidence type="ECO:0000256" key="4">
    <source>
        <dbReference type="SAM" id="MobiDB-lite"/>
    </source>
</evidence>
<evidence type="ECO:0000256" key="1">
    <source>
        <dbReference type="ARBA" id="ARBA00023015"/>
    </source>
</evidence>
<organism evidence="5 6">
    <name type="scientific">Abeliophyllum distichum</name>
    <dbReference type="NCBI Taxonomy" id="126358"/>
    <lineage>
        <taxon>Eukaryota</taxon>
        <taxon>Viridiplantae</taxon>
        <taxon>Streptophyta</taxon>
        <taxon>Embryophyta</taxon>
        <taxon>Tracheophyta</taxon>
        <taxon>Spermatophyta</taxon>
        <taxon>Magnoliopsida</taxon>
        <taxon>eudicotyledons</taxon>
        <taxon>Gunneridae</taxon>
        <taxon>Pentapetalae</taxon>
        <taxon>asterids</taxon>
        <taxon>lamiids</taxon>
        <taxon>Lamiales</taxon>
        <taxon>Oleaceae</taxon>
        <taxon>Forsythieae</taxon>
        <taxon>Abeliophyllum</taxon>
    </lineage>
</organism>
<evidence type="ECO:0000256" key="2">
    <source>
        <dbReference type="ARBA" id="ARBA00023163"/>
    </source>
</evidence>
<protein>
    <submittedName>
        <fullName evidence="5">Scarecrow-like protein 8</fullName>
    </submittedName>
</protein>
<comment type="caution">
    <text evidence="3">Lacks conserved residue(s) required for the propagation of feature annotation.</text>
</comment>
<dbReference type="Pfam" id="PF03514">
    <property type="entry name" value="GRAS"/>
    <property type="match status" value="1"/>
</dbReference>
<feature type="compositionally biased region" description="Low complexity" evidence="4">
    <location>
        <begin position="176"/>
        <end position="191"/>
    </location>
</feature>
<keyword evidence="2" id="KW-0804">Transcription</keyword>
<dbReference type="AlphaFoldDB" id="A0ABD1VS62"/>
<feature type="region of interest" description="SAW" evidence="3">
    <location>
        <begin position="445"/>
        <end position="464"/>
    </location>
</feature>
<evidence type="ECO:0000313" key="5">
    <source>
        <dbReference type="EMBL" id="KAL2540178.1"/>
    </source>
</evidence>
<comment type="similarity">
    <text evidence="3">Belongs to the GRAS family.</text>
</comment>
<comment type="caution">
    <text evidence="5">The sequence shown here is derived from an EMBL/GenBank/DDBJ whole genome shotgun (WGS) entry which is preliminary data.</text>
</comment>
<sequence>MSSGFSGGGSDLFTASGRTTMNNLIPQQQVSYRSPLAGIVPDPSSQIMPSRRLDLIGKRSLADFQQQNLIQQQQLQNQNGLGFYMRNVKPRPNYQHASPVSPLSLVDLSPVSSISTEVASISAINRKPRTERDQELEKQLLCDEDEGEAVSVVTNSEWSDTIQNLINPTQKPISPSPTSSSSSSCASTSASPPLPCPKQSMIDAAVAISDGKTEIALEILTRLHQVANATGTSEQRLAAYLASALKSRVSPSDHPPSVSELYSKEHIFTAQMLYDVSPCFKLGFMAANLAILEATSDQIFNKLHVVDFDIGQGRQYVHLLHALAAKNGGKKPAVLKVTTFTDFISGGEEKLKLVGDELKLPDESVTTENLRDELLRRVKGLSPNVVTVVEQEMNTNTAPLVARVKEACEYYGALFDSLDATVSRENSDRVRIEEGLGRKMTTRLRAKAEIVLTDAKCSASGGPD</sequence>
<dbReference type="PROSITE" id="PS50985">
    <property type="entry name" value="GRAS"/>
    <property type="match status" value="1"/>
</dbReference>
<keyword evidence="6" id="KW-1185">Reference proteome</keyword>
<feature type="short sequence motif" description="VHIID" evidence="3">
    <location>
        <begin position="303"/>
        <end position="307"/>
    </location>
</feature>
<dbReference type="Proteomes" id="UP001604336">
    <property type="component" value="Unassembled WGS sequence"/>
</dbReference>
<proteinExistence type="inferred from homology"/>
<evidence type="ECO:0000256" key="3">
    <source>
        <dbReference type="PROSITE-ProRule" id="PRU01191"/>
    </source>
</evidence>